<dbReference type="SMART" id="SM00368">
    <property type="entry name" value="LRR_RI"/>
    <property type="match status" value="4"/>
</dbReference>
<dbReference type="AlphaFoldDB" id="A0A6G0WCB7"/>
<dbReference type="InterPro" id="IPR032675">
    <property type="entry name" value="LRR_dom_sf"/>
</dbReference>
<dbReference type="Gene3D" id="3.80.10.10">
    <property type="entry name" value="Ribonuclease Inhibitor"/>
    <property type="match status" value="1"/>
</dbReference>
<dbReference type="PANTHER" id="PTHR24113">
    <property type="entry name" value="RAN GTPASE-ACTIVATING PROTEIN 1"/>
    <property type="match status" value="1"/>
</dbReference>
<dbReference type="GO" id="GO:0031267">
    <property type="term" value="F:small GTPase binding"/>
    <property type="evidence" value="ECO:0007669"/>
    <property type="project" value="TreeGrafter"/>
</dbReference>
<keyword evidence="3" id="KW-0677">Repeat</keyword>
<comment type="caution">
    <text evidence="5">The sequence shown here is derived from an EMBL/GenBank/DDBJ whole genome shotgun (WGS) entry which is preliminary data.</text>
</comment>
<accession>A0A6G0WCB7</accession>
<protein>
    <submittedName>
        <fullName evidence="5">Uncharacterized protein</fullName>
    </submittedName>
</protein>
<evidence type="ECO:0000256" key="4">
    <source>
        <dbReference type="SAM" id="MobiDB-lite"/>
    </source>
</evidence>
<reference evidence="5 6" key="1">
    <citation type="submission" date="2019-07" db="EMBL/GenBank/DDBJ databases">
        <title>Genomics analysis of Aphanomyces spp. identifies a new class of oomycete effector associated with host adaptation.</title>
        <authorList>
            <person name="Gaulin E."/>
        </authorList>
    </citation>
    <scope>NUCLEOTIDE SEQUENCE [LARGE SCALE GENOMIC DNA]</scope>
    <source>
        <strain evidence="5 6">ATCC 201684</strain>
    </source>
</reference>
<dbReference type="SUPFAM" id="SSF52047">
    <property type="entry name" value="RNI-like"/>
    <property type="match status" value="1"/>
</dbReference>
<proteinExistence type="predicted"/>
<dbReference type="InterPro" id="IPR001611">
    <property type="entry name" value="Leu-rich_rpt"/>
</dbReference>
<dbReference type="GO" id="GO:0048471">
    <property type="term" value="C:perinuclear region of cytoplasm"/>
    <property type="evidence" value="ECO:0007669"/>
    <property type="project" value="TreeGrafter"/>
</dbReference>
<dbReference type="InterPro" id="IPR027038">
    <property type="entry name" value="RanGap"/>
</dbReference>
<organism evidence="5 6">
    <name type="scientific">Aphanomyces euteiches</name>
    <dbReference type="NCBI Taxonomy" id="100861"/>
    <lineage>
        <taxon>Eukaryota</taxon>
        <taxon>Sar</taxon>
        <taxon>Stramenopiles</taxon>
        <taxon>Oomycota</taxon>
        <taxon>Saprolegniomycetes</taxon>
        <taxon>Saprolegniales</taxon>
        <taxon>Verrucalvaceae</taxon>
        <taxon>Aphanomyces</taxon>
    </lineage>
</organism>
<feature type="compositionally biased region" description="Polar residues" evidence="4">
    <location>
        <begin position="103"/>
        <end position="115"/>
    </location>
</feature>
<dbReference type="GO" id="GO:0005096">
    <property type="term" value="F:GTPase activator activity"/>
    <property type="evidence" value="ECO:0007669"/>
    <property type="project" value="UniProtKB-KW"/>
</dbReference>
<dbReference type="GO" id="GO:0006913">
    <property type="term" value="P:nucleocytoplasmic transport"/>
    <property type="evidence" value="ECO:0007669"/>
    <property type="project" value="TreeGrafter"/>
</dbReference>
<sequence>MHAIPSTGTIASSSSSMSPPTLQVPLAIRQGVRQQIAALLRQRCQASQEHLTKVAARIDQKLVQAAPSIAAYQDRQTLSSRVHESVRDLFGSVQKRQRAGETSPRQVPSPTTMNDILIPTNLSRSYARRTKDAPMPVTSMNGVIPMSQLCIPVASEKDRLTLSLALDTLGNMLSGQCPFPPGFTMVETLTITPPKDGQGGSTLSPTAICLAFAKCLETGACKNLKSLTLSGLFRDHFSAEGDHPLGGIFQALSKGACPHLRELHCASNSLQDYGATAMSLWLANSSPKMQVLNLEENNIGDAGVMSLAWAFSHANSGLSTLRLGSNALGDRSAGALAAVFKSRGFGSLEVLDLRRNAIKAAGAKCLLQVIRTASSSGTPFKLREINIDAAALQPPTKSA</sequence>
<gene>
    <name evidence="5" type="ORF">Ae201684_017297</name>
</gene>
<evidence type="ECO:0000256" key="1">
    <source>
        <dbReference type="ARBA" id="ARBA00022468"/>
    </source>
</evidence>
<evidence type="ECO:0000256" key="2">
    <source>
        <dbReference type="ARBA" id="ARBA00022614"/>
    </source>
</evidence>
<dbReference type="Proteomes" id="UP000481153">
    <property type="component" value="Unassembled WGS sequence"/>
</dbReference>
<keyword evidence="2" id="KW-0433">Leucine-rich repeat</keyword>
<evidence type="ECO:0000313" key="5">
    <source>
        <dbReference type="EMBL" id="KAF0723917.1"/>
    </source>
</evidence>
<keyword evidence="6" id="KW-1185">Reference proteome</keyword>
<feature type="region of interest" description="Disordered" evidence="4">
    <location>
        <begin position="1"/>
        <end position="21"/>
    </location>
</feature>
<evidence type="ECO:0000256" key="3">
    <source>
        <dbReference type="ARBA" id="ARBA00022737"/>
    </source>
</evidence>
<dbReference type="EMBL" id="VJMJ01000292">
    <property type="protein sequence ID" value="KAF0723917.1"/>
    <property type="molecule type" value="Genomic_DNA"/>
</dbReference>
<keyword evidence="1" id="KW-0343">GTPase activation</keyword>
<feature type="region of interest" description="Disordered" evidence="4">
    <location>
        <begin position="91"/>
        <end position="115"/>
    </location>
</feature>
<dbReference type="GO" id="GO:0005634">
    <property type="term" value="C:nucleus"/>
    <property type="evidence" value="ECO:0007669"/>
    <property type="project" value="TreeGrafter"/>
</dbReference>
<evidence type="ECO:0000313" key="6">
    <source>
        <dbReference type="Proteomes" id="UP000481153"/>
    </source>
</evidence>
<name>A0A6G0WCB7_9STRA</name>
<dbReference type="VEuPathDB" id="FungiDB:AeMF1_016079"/>
<dbReference type="PANTHER" id="PTHR24113:SF12">
    <property type="entry name" value="RAN GTPASE-ACTIVATING PROTEIN 1"/>
    <property type="match status" value="1"/>
</dbReference>
<dbReference type="GO" id="GO:0005829">
    <property type="term" value="C:cytosol"/>
    <property type="evidence" value="ECO:0007669"/>
    <property type="project" value="TreeGrafter"/>
</dbReference>
<dbReference type="Pfam" id="PF13516">
    <property type="entry name" value="LRR_6"/>
    <property type="match status" value="2"/>
</dbReference>